<dbReference type="EMBL" id="BMZO01000001">
    <property type="protein sequence ID" value="GHC62602.1"/>
    <property type="molecule type" value="Genomic_DNA"/>
</dbReference>
<dbReference type="PROSITE" id="PS51186">
    <property type="entry name" value="GNAT"/>
    <property type="match status" value="1"/>
</dbReference>
<dbReference type="AlphaFoldDB" id="A0A8J3DF16"/>
<keyword evidence="2" id="KW-0012">Acyltransferase</keyword>
<dbReference type="InterPro" id="IPR000182">
    <property type="entry name" value="GNAT_dom"/>
</dbReference>
<evidence type="ECO:0000259" key="3">
    <source>
        <dbReference type="PROSITE" id="PS51186"/>
    </source>
</evidence>
<keyword evidence="5" id="KW-1185">Reference proteome</keyword>
<reference evidence="4" key="2">
    <citation type="submission" date="2020-09" db="EMBL/GenBank/DDBJ databases">
        <authorList>
            <person name="Sun Q."/>
            <person name="Kim S."/>
        </authorList>
    </citation>
    <scope>NUCLEOTIDE SEQUENCE</scope>
    <source>
        <strain evidence="4">KCTC 42097</strain>
    </source>
</reference>
<evidence type="ECO:0000313" key="5">
    <source>
        <dbReference type="Proteomes" id="UP000641137"/>
    </source>
</evidence>
<feature type="domain" description="N-acetyltransferase" evidence="3">
    <location>
        <begin position="4"/>
        <end position="154"/>
    </location>
</feature>
<dbReference type="Gene3D" id="3.40.630.30">
    <property type="match status" value="1"/>
</dbReference>
<keyword evidence="1" id="KW-0808">Transferase</keyword>
<name>A0A8J3DF16_9HYPH</name>
<reference evidence="4" key="1">
    <citation type="journal article" date="2014" name="Int. J. Syst. Evol. Microbiol.">
        <title>Complete genome sequence of Corynebacterium casei LMG S-19264T (=DSM 44701T), isolated from a smear-ripened cheese.</title>
        <authorList>
            <consortium name="US DOE Joint Genome Institute (JGI-PGF)"/>
            <person name="Walter F."/>
            <person name="Albersmeier A."/>
            <person name="Kalinowski J."/>
            <person name="Ruckert C."/>
        </authorList>
    </citation>
    <scope>NUCLEOTIDE SEQUENCE</scope>
    <source>
        <strain evidence="4">KCTC 42097</strain>
    </source>
</reference>
<dbReference type="CDD" id="cd04301">
    <property type="entry name" value="NAT_SF"/>
    <property type="match status" value="1"/>
</dbReference>
<dbReference type="Pfam" id="PF00583">
    <property type="entry name" value="Acetyltransf_1"/>
    <property type="match status" value="1"/>
</dbReference>
<dbReference type="PANTHER" id="PTHR43877">
    <property type="entry name" value="AMINOALKYLPHOSPHONATE N-ACETYLTRANSFERASE-RELATED-RELATED"/>
    <property type="match status" value="1"/>
</dbReference>
<proteinExistence type="predicted"/>
<comment type="caution">
    <text evidence="4">The sequence shown here is derived from an EMBL/GenBank/DDBJ whole genome shotgun (WGS) entry which is preliminary data.</text>
</comment>
<dbReference type="PANTHER" id="PTHR43877:SF2">
    <property type="entry name" value="AMINOALKYLPHOSPHONATE N-ACETYLTRANSFERASE-RELATED"/>
    <property type="match status" value="1"/>
</dbReference>
<evidence type="ECO:0000256" key="1">
    <source>
        <dbReference type="ARBA" id="ARBA00022679"/>
    </source>
</evidence>
<evidence type="ECO:0000313" key="4">
    <source>
        <dbReference type="EMBL" id="GHC62602.1"/>
    </source>
</evidence>
<dbReference type="SUPFAM" id="SSF55729">
    <property type="entry name" value="Acyl-CoA N-acyltransferases (Nat)"/>
    <property type="match status" value="1"/>
</dbReference>
<dbReference type="Proteomes" id="UP000641137">
    <property type="component" value="Unassembled WGS sequence"/>
</dbReference>
<protein>
    <submittedName>
        <fullName evidence="4">Acetyltransferase</fullName>
    </submittedName>
</protein>
<dbReference type="InterPro" id="IPR050832">
    <property type="entry name" value="Bact_Acetyltransf"/>
</dbReference>
<dbReference type="GO" id="GO:0016747">
    <property type="term" value="F:acyltransferase activity, transferring groups other than amino-acyl groups"/>
    <property type="evidence" value="ECO:0007669"/>
    <property type="project" value="InterPro"/>
</dbReference>
<dbReference type="InterPro" id="IPR016181">
    <property type="entry name" value="Acyl_CoA_acyltransferase"/>
</dbReference>
<dbReference type="RefSeq" id="WP_189487296.1">
    <property type="nucleotide sequence ID" value="NZ_BMZO01000001.1"/>
</dbReference>
<accession>A0A8J3DF16</accession>
<organism evidence="4 5">
    <name type="scientific">Limoniibacter endophyticus</name>
    <dbReference type="NCBI Taxonomy" id="1565040"/>
    <lineage>
        <taxon>Bacteria</taxon>
        <taxon>Pseudomonadati</taxon>
        <taxon>Pseudomonadota</taxon>
        <taxon>Alphaproteobacteria</taxon>
        <taxon>Hyphomicrobiales</taxon>
        <taxon>Bartonellaceae</taxon>
        <taxon>Limoniibacter</taxon>
    </lineage>
</organism>
<gene>
    <name evidence="4" type="ORF">GCM10010136_03790</name>
</gene>
<evidence type="ECO:0000256" key="2">
    <source>
        <dbReference type="ARBA" id="ARBA00023315"/>
    </source>
</evidence>
<sequence length="154" mass="17118">MSELIIREAKKSDVEAIVALFADDALGGHGDTTGADALPGYRRAFIEIEQSTNDTLYVAEMDGQVVGTFQLTFVRSMTARGSRNMIIEAVQTKSTMRGRGIGARMITFAIDKAKSEDVRLIQLMSNNVRVDAHRFYERLGFSHSHAGFKMKLRD</sequence>